<gene>
    <name evidence="2" type="ORF">QIS96_22100</name>
</gene>
<dbReference type="Pfam" id="PF15589">
    <property type="entry name" value="Imm21"/>
    <property type="match status" value="1"/>
</dbReference>
<dbReference type="Proteomes" id="UP001223978">
    <property type="component" value="Unassembled WGS sequence"/>
</dbReference>
<name>A0ABT6SF61_9ACTN</name>
<proteinExistence type="predicted"/>
<evidence type="ECO:0000313" key="3">
    <source>
        <dbReference type="Proteomes" id="UP001223978"/>
    </source>
</evidence>
<evidence type="ECO:0000256" key="1">
    <source>
        <dbReference type="SAM" id="MobiDB-lite"/>
    </source>
</evidence>
<protein>
    <submittedName>
        <fullName evidence="2">Imm21 family immunity protein</fullName>
    </submittedName>
</protein>
<dbReference type="InterPro" id="IPR028961">
    <property type="entry name" value="Imm21"/>
</dbReference>
<organism evidence="2 3">
    <name type="scientific">Streptomyces cavernicola</name>
    <dbReference type="NCBI Taxonomy" id="3043613"/>
    <lineage>
        <taxon>Bacteria</taxon>
        <taxon>Bacillati</taxon>
        <taxon>Actinomycetota</taxon>
        <taxon>Actinomycetes</taxon>
        <taxon>Kitasatosporales</taxon>
        <taxon>Streptomycetaceae</taxon>
        <taxon>Streptomyces</taxon>
    </lineage>
</organism>
<reference evidence="2 3" key="1">
    <citation type="submission" date="2023-05" db="EMBL/GenBank/DDBJ databases">
        <title>Draft genome sequence of Streptomyces sp. B-S-A6 isolated from a cave soil in Thailand.</title>
        <authorList>
            <person name="Chamroensaksri N."/>
            <person name="Muangham S."/>
        </authorList>
    </citation>
    <scope>NUCLEOTIDE SEQUENCE [LARGE SCALE GENOMIC DNA]</scope>
    <source>
        <strain evidence="2 3">B-S-A6</strain>
    </source>
</reference>
<dbReference type="RefSeq" id="WP_282544421.1">
    <property type="nucleotide sequence ID" value="NZ_JASCIQ010000023.1"/>
</dbReference>
<evidence type="ECO:0000313" key="2">
    <source>
        <dbReference type="EMBL" id="MDI3406489.1"/>
    </source>
</evidence>
<dbReference type="EMBL" id="JASCIQ010000023">
    <property type="protein sequence ID" value="MDI3406489.1"/>
    <property type="molecule type" value="Genomic_DNA"/>
</dbReference>
<sequence>MTASRNSSRNLHADLHWVQSMGGPLVAVPASAVDRWGGCTEGGITVGGSDVPDDYDRACDVEGWAGVVELDAGVSVLVLADEPATTCYLAELNVFVRWLAADSDAELIESARAVLEDPATDWEDCGVWETDGPAVLLDSAVAGADLAVPAPAPDAGQEDPPDQAPVSVPAGRWRVRATHRTGDFPWVGVVRLLPA</sequence>
<keyword evidence="3" id="KW-1185">Reference proteome</keyword>
<comment type="caution">
    <text evidence="2">The sequence shown here is derived from an EMBL/GenBank/DDBJ whole genome shotgun (WGS) entry which is preliminary data.</text>
</comment>
<accession>A0ABT6SF61</accession>
<feature type="region of interest" description="Disordered" evidence="1">
    <location>
        <begin position="148"/>
        <end position="168"/>
    </location>
</feature>